<dbReference type="CDD" id="cd05246">
    <property type="entry name" value="dTDP_GD_SDR_e"/>
    <property type="match status" value="1"/>
</dbReference>
<comment type="cofactor">
    <cofactor evidence="2 7">
        <name>NAD(+)</name>
        <dbReference type="ChEBI" id="CHEBI:57540"/>
    </cofactor>
</comment>
<dbReference type="OrthoDB" id="9803010at2"/>
<reference evidence="9 10" key="1">
    <citation type="submission" date="2019-04" db="EMBL/GenBank/DDBJ databases">
        <title>Geobacter ruber sp. nov., ferric-reducing bacteria isolated from paddy soil.</title>
        <authorList>
            <person name="Xu Z."/>
            <person name="Masuda Y."/>
            <person name="Itoh H."/>
            <person name="Senoo K."/>
        </authorList>
    </citation>
    <scope>NUCLEOTIDE SEQUENCE [LARGE SCALE GENOMIC DNA]</scope>
    <source>
        <strain evidence="9 10">Red88</strain>
    </source>
</reference>
<evidence type="ECO:0000256" key="1">
    <source>
        <dbReference type="ARBA" id="ARBA00001539"/>
    </source>
</evidence>
<keyword evidence="6 7" id="KW-0456">Lyase</keyword>
<dbReference type="Pfam" id="PF16363">
    <property type="entry name" value="GDP_Man_Dehyd"/>
    <property type="match status" value="1"/>
</dbReference>
<sequence length="356" mass="39546">MPFKPTSLLVTGGAGFIGSNFIHSFIAANPGCDVTNLDCLTYAGNLKNLTAVENNPRYRFIKGDICDASLVATILKERSADAVVHFAAESHVDRSITGPEIFVRTNVLGTQVLLEESRRHWQSGAVPDFRYLQISTDEVYGSLGETGYFTEQTPLAANSPYSASKAGADLLVRAYHETYGMPTLNTRCSNNYGPYHFPEKLIPLMIHNIITKKPLPVYGDGLNVRDWLHVRDHAAAVETVLKHAAPGSVYNIGGNNEWKNIDIVHLVCDLLDARLGRSAGENRSLIAFVKDRPGHDRRYAIDASRLKRDLGWGPAYTFERGIAETIDWYLANQEWVAEVTSGAYREYYTQQYGGKQ</sequence>
<evidence type="ECO:0000313" key="9">
    <source>
        <dbReference type="EMBL" id="KAA0895293.1"/>
    </source>
</evidence>
<evidence type="ECO:0000256" key="2">
    <source>
        <dbReference type="ARBA" id="ARBA00001911"/>
    </source>
</evidence>
<proteinExistence type="inferred from homology"/>
<comment type="caution">
    <text evidence="9">The sequence shown here is derived from an EMBL/GenBank/DDBJ whole genome shotgun (WGS) entry which is preliminary data.</text>
</comment>
<evidence type="ECO:0000256" key="7">
    <source>
        <dbReference type="RuleBase" id="RU004473"/>
    </source>
</evidence>
<evidence type="ECO:0000313" key="10">
    <source>
        <dbReference type="Proteomes" id="UP000324298"/>
    </source>
</evidence>
<dbReference type="SUPFAM" id="SSF51735">
    <property type="entry name" value="NAD(P)-binding Rossmann-fold domains"/>
    <property type="match status" value="1"/>
</dbReference>
<dbReference type="Proteomes" id="UP000324298">
    <property type="component" value="Unassembled WGS sequence"/>
</dbReference>
<evidence type="ECO:0000256" key="5">
    <source>
        <dbReference type="ARBA" id="ARBA00023027"/>
    </source>
</evidence>
<dbReference type="Gene3D" id="3.40.50.720">
    <property type="entry name" value="NAD(P)-binding Rossmann-like Domain"/>
    <property type="match status" value="1"/>
</dbReference>
<organism evidence="9 10">
    <name type="scientific">Oryzomonas rubra</name>
    <dbReference type="NCBI Taxonomy" id="2509454"/>
    <lineage>
        <taxon>Bacteria</taxon>
        <taxon>Pseudomonadati</taxon>
        <taxon>Thermodesulfobacteriota</taxon>
        <taxon>Desulfuromonadia</taxon>
        <taxon>Geobacterales</taxon>
        <taxon>Geobacteraceae</taxon>
        <taxon>Oryzomonas</taxon>
    </lineage>
</organism>
<dbReference type="PANTHER" id="PTHR43000">
    <property type="entry name" value="DTDP-D-GLUCOSE 4,6-DEHYDRATASE-RELATED"/>
    <property type="match status" value="1"/>
</dbReference>
<dbReference type="GO" id="GO:0009225">
    <property type="term" value="P:nucleotide-sugar metabolic process"/>
    <property type="evidence" value="ECO:0007669"/>
    <property type="project" value="InterPro"/>
</dbReference>
<comment type="catalytic activity">
    <reaction evidence="1 7">
        <text>dTDP-alpha-D-glucose = dTDP-4-dehydro-6-deoxy-alpha-D-glucose + H2O</text>
        <dbReference type="Rhea" id="RHEA:17221"/>
        <dbReference type="ChEBI" id="CHEBI:15377"/>
        <dbReference type="ChEBI" id="CHEBI:57477"/>
        <dbReference type="ChEBI" id="CHEBI:57649"/>
        <dbReference type="EC" id="4.2.1.46"/>
    </reaction>
</comment>
<dbReference type="Gene3D" id="3.90.25.10">
    <property type="entry name" value="UDP-galactose 4-epimerase, domain 1"/>
    <property type="match status" value="1"/>
</dbReference>
<name>A0A5A9XRW0_9BACT</name>
<dbReference type="EC" id="4.2.1.46" evidence="4 7"/>
<keyword evidence="10" id="KW-1185">Reference proteome</keyword>
<dbReference type="InterPro" id="IPR005888">
    <property type="entry name" value="dTDP_Gluc_deHydtase"/>
</dbReference>
<dbReference type="InterPro" id="IPR036291">
    <property type="entry name" value="NAD(P)-bd_dom_sf"/>
</dbReference>
<dbReference type="RefSeq" id="WP_149305874.1">
    <property type="nucleotide sequence ID" value="NZ_SRSD01000001.1"/>
</dbReference>
<protein>
    <recommendedName>
        <fullName evidence="4 7">dTDP-glucose 4,6-dehydratase</fullName>
        <ecNumber evidence="4 7">4.2.1.46</ecNumber>
    </recommendedName>
</protein>
<evidence type="ECO:0000256" key="6">
    <source>
        <dbReference type="ARBA" id="ARBA00023239"/>
    </source>
</evidence>
<evidence type="ECO:0000259" key="8">
    <source>
        <dbReference type="Pfam" id="PF16363"/>
    </source>
</evidence>
<dbReference type="EMBL" id="SRSD01000001">
    <property type="protein sequence ID" value="KAA0895293.1"/>
    <property type="molecule type" value="Genomic_DNA"/>
</dbReference>
<evidence type="ECO:0000256" key="3">
    <source>
        <dbReference type="ARBA" id="ARBA00008178"/>
    </source>
</evidence>
<evidence type="ECO:0000256" key="4">
    <source>
        <dbReference type="ARBA" id="ARBA00011990"/>
    </source>
</evidence>
<dbReference type="GO" id="GO:0008460">
    <property type="term" value="F:dTDP-glucose 4,6-dehydratase activity"/>
    <property type="evidence" value="ECO:0007669"/>
    <property type="project" value="UniProtKB-EC"/>
</dbReference>
<feature type="domain" description="NAD(P)-binding" evidence="8">
    <location>
        <begin position="9"/>
        <end position="325"/>
    </location>
</feature>
<dbReference type="InterPro" id="IPR016040">
    <property type="entry name" value="NAD(P)-bd_dom"/>
</dbReference>
<comment type="similarity">
    <text evidence="3 7">Belongs to the NAD(P)-dependent epimerase/dehydratase family. dTDP-glucose dehydratase subfamily.</text>
</comment>
<gene>
    <name evidence="9" type="primary">rfbB</name>
    <name evidence="9" type="ORF">ET418_01885</name>
</gene>
<keyword evidence="5" id="KW-0520">NAD</keyword>
<accession>A0A5A9XRW0</accession>
<dbReference type="NCBIfam" id="TIGR01181">
    <property type="entry name" value="dTDP_gluc_dehyt"/>
    <property type="match status" value="1"/>
</dbReference>
<dbReference type="AlphaFoldDB" id="A0A5A9XRW0"/>